<dbReference type="EMBL" id="CAJNXB010000803">
    <property type="protein sequence ID" value="CAF3099556.1"/>
    <property type="molecule type" value="Genomic_DNA"/>
</dbReference>
<dbReference type="EMBL" id="CAJOBO010001912">
    <property type="protein sequence ID" value="CAF4418567.1"/>
    <property type="molecule type" value="Genomic_DNA"/>
</dbReference>
<evidence type="ECO:0000313" key="3">
    <source>
        <dbReference type="EMBL" id="CAF3410839.1"/>
    </source>
</evidence>
<dbReference type="EMBL" id="CAJNYV010004100">
    <property type="protein sequence ID" value="CAF3644345.1"/>
    <property type="molecule type" value="Genomic_DNA"/>
</dbReference>
<comment type="caution">
    <text evidence="9">The sequence shown here is derived from an EMBL/GenBank/DDBJ whole genome shotgun (WGS) entry which is preliminary data.</text>
</comment>
<dbReference type="Proteomes" id="UP000663838">
    <property type="component" value="Unassembled WGS sequence"/>
</dbReference>
<dbReference type="Proteomes" id="UP000663873">
    <property type="component" value="Unassembled WGS sequence"/>
</dbReference>
<dbReference type="Proteomes" id="UP000663833">
    <property type="component" value="Unassembled WGS sequence"/>
</dbReference>
<dbReference type="Proteomes" id="UP000663869">
    <property type="component" value="Unassembled WGS sequence"/>
</dbReference>
<organism evidence="9 12">
    <name type="scientific">Rotaria socialis</name>
    <dbReference type="NCBI Taxonomy" id="392032"/>
    <lineage>
        <taxon>Eukaryota</taxon>
        <taxon>Metazoa</taxon>
        <taxon>Spiralia</taxon>
        <taxon>Gnathifera</taxon>
        <taxon>Rotifera</taxon>
        <taxon>Eurotatoria</taxon>
        <taxon>Bdelloidea</taxon>
        <taxon>Philodinida</taxon>
        <taxon>Philodinidae</taxon>
        <taxon>Rotaria</taxon>
    </lineage>
</organism>
<dbReference type="EMBL" id="CAJNYU010002455">
    <property type="protein sequence ID" value="CAF3555133.1"/>
    <property type="molecule type" value="Genomic_DNA"/>
</dbReference>
<evidence type="ECO:0000313" key="8">
    <source>
        <dbReference type="EMBL" id="CAF4314356.1"/>
    </source>
</evidence>
<keyword evidence="13" id="KW-1185">Reference proteome</keyword>
<evidence type="ECO:0000313" key="2">
    <source>
        <dbReference type="EMBL" id="CAF3099556.1"/>
    </source>
</evidence>
<reference evidence="9" key="1">
    <citation type="submission" date="2021-02" db="EMBL/GenBank/DDBJ databases">
        <authorList>
            <person name="Nowell W R."/>
        </authorList>
    </citation>
    <scope>NUCLEOTIDE SEQUENCE</scope>
</reference>
<dbReference type="Proteomes" id="UP000663862">
    <property type="component" value="Unassembled WGS sequence"/>
</dbReference>
<evidence type="ECO:0000313" key="4">
    <source>
        <dbReference type="EMBL" id="CAF3466088.1"/>
    </source>
</evidence>
<proteinExistence type="predicted"/>
<evidence type="ECO:0000313" key="11">
    <source>
        <dbReference type="EMBL" id="CAF4766046.1"/>
    </source>
</evidence>
<dbReference type="EMBL" id="CAJOBR010004080">
    <property type="protein sequence ID" value="CAF4766046.1"/>
    <property type="molecule type" value="Genomic_DNA"/>
</dbReference>
<evidence type="ECO:0000313" key="12">
    <source>
        <dbReference type="Proteomes" id="UP000663851"/>
    </source>
</evidence>
<dbReference type="Proteomes" id="UP000663851">
    <property type="component" value="Unassembled WGS sequence"/>
</dbReference>
<evidence type="ECO:0000313" key="7">
    <source>
        <dbReference type="EMBL" id="CAF4130404.1"/>
    </source>
</evidence>
<evidence type="ECO:0000313" key="6">
    <source>
        <dbReference type="EMBL" id="CAF3644345.1"/>
    </source>
</evidence>
<dbReference type="AlphaFoldDB" id="A0A820Q4V9"/>
<name>A0A820Q4V9_9BILA</name>
<dbReference type="Proteomes" id="UP000663865">
    <property type="component" value="Unassembled WGS sequence"/>
</dbReference>
<dbReference type="Proteomes" id="UP000663825">
    <property type="component" value="Unassembled WGS sequence"/>
</dbReference>
<protein>
    <submittedName>
        <fullName evidence="9">Uncharacterized protein</fullName>
    </submittedName>
</protein>
<dbReference type="EMBL" id="CAJOBQ010000275">
    <property type="protein sequence ID" value="CAF4314356.1"/>
    <property type="molecule type" value="Genomic_DNA"/>
</dbReference>
<dbReference type="Proteomes" id="UP000663872">
    <property type="component" value="Unassembled WGS sequence"/>
</dbReference>
<accession>A0A820Q4V9</accession>
<dbReference type="EMBL" id="CAJNYD010002314">
    <property type="protein sequence ID" value="CAF3410839.1"/>
    <property type="molecule type" value="Genomic_DNA"/>
</dbReference>
<feature type="region of interest" description="Disordered" evidence="1">
    <location>
        <begin position="1"/>
        <end position="20"/>
    </location>
</feature>
<dbReference type="EMBL" id="CAJNYT010002365">
    <property type="protein sequence ID" value="CAF3466088.1"/>
    <property type="molecule type" value="Genomic_DNA"/>
</dbReference>
<dbReference type="OrthoDB" id="10029143at2759"/>
<dbReference type="EMBL" id="CAJOBP010000143">
    <property type="protein sequence ID" value="CAF4130404.1"/>
    <property type="molecule type" value="Genomic_DNA"/>
</dbReference>
<gene>
    <name evidence="5" type="ORF">FME351_LOCUS19675</name>
    <name evidence="4" type="ORF">GRG538_LOCUS15303</name>
    <name evidence="9" type="ORF">HFQ381_LOCUS21393</name>
    <name evidence="6" type="ORF">KIK155_LOCUS23107</name>
    <name evidence="3" type="ORF">LUA448_LOCUS18487</name>
    <name evidence="11" type="ORF">QYT958_LOCUS21895</name>
    <name evidence="2" type="ORF">TIS948_LOCUS6871</name>
    <name evidence="10" type="ORF">TOA249_LOCUS9971</name>
    <name evidence="8" type="ORF">TSG867_LOCUS7124</name>
    <name evidence="7" type="ORF">UJA718_LOCUS2193</name>
</gene>
<dbReference type="EMBL" id="CAJOBS010000505">
    <property type="protein sequence ID" value="CAF4591483.1"/>
    <property type="molecule type" value="Genomic_DNA"/>
</dbReference>
<evidence type="ECO:0000313" key="5">
    <source>
        <dbReference type="EMBL" id="CAF3555133.1"/>
    </source>
</evidence>
<evidence type="ECO:0000256" key="1">
    <source>
        <dbReference type="SAM" id="MobiDB-lite"/>
    </source>
</evidence>
<evidence type="ECO:0000313" key="9">
    <source>
        <dbReference type="EMBL" id="CAF4418567.1"/>
    </source>
</evidence>
<evidence type="ECO:0000313" key="13">
    <source>
        <dbReference type="Proteomes" id="UP000663873"/>
    </source>
</evidence>
<evidence type="ECO:0000313" key="10">
    <source>
        <dbReference type="EMBL" id="CAF4591483.1"/>
    </source>
</evidence>
<dbReference type="Proteomes" id="UP000663848">
    <property type="component" value="Unassembled WGS sequence"/>
</dbReference>
<sequence length="188" mass="21593">MGEKISKLTVPTSTADASTSTAIEPRRRHIAQKYLVIWFDDNVDETSDDYNNTQAQLRSIVNEVIICKEPVHCLQCLDEVYDEKVFIISSDALGQDIVQQIHDMPKVDTIYIFRQDNATDEEWTKNWAKIEGVLTSTQSICESLKKGLVEKAERENVGKKGKCRNSKRRKKKLEKGKRRKVNVENCVF</sequence>